<organism evidence="1 2">
    <name type="scientific">Winogradskyella thalassocola</name>
    <dbReference type="NCBI Taxonomy" id="262004"/>
    <lineage>
        <taxon>Bacteria</taxon>
        <taxon>Pseudomonadati</taxon>
        <taxon>Bacteroidota</taxon>
        <taxon>Flavobacteriia</taxon>
        <taxon>Flavobacteriales</taxon>
        <taxon>Flavobacteriaceae</taxon>
        <taxon>Winogradskyella</taxon>
    </lineage>
</organism>
<proteinExistence type="predicted"/>
<reference evidence="2" key="1">
    <citation type="submission" date="2016-10" db="EMBL/GenBank/DDBJ databases">
        <authorList>
            <person name="Varghese N."/>
            <person name="Submissions S."/>
        </authorList>
    </citation>
    <scope>NUCLEOTIDE SEQUENCE [LARGE SCALE GENOMIC DNA]</scope>
    <source>
        <strain evidence="2">DSM 15363</strain>
    </source>
</reference>
<dbReference type="STRING" id="262004.SAMN04489796_102397"/>
<dbReference type="OrthoDB" id="24355at2"/>
<dbReference type="Gene3D" id="3.50.50.60">
    <property type="entry name" value="FAD/NAD(P)-binding domain"/>
    <property type="match status" value="1"/>
</dbReference>
<keyword evidence="2" id="KW-1185">Reference proteome</keyword>
<accession>A0A1G8BRH2</accession>
<gene>
    <name evidence="1" type="ORF">SAMN04489796_102397</name>
</gene>
<name>A0A1G8BRH2_9FLAO</name>
<evidence type="ECO:0000313" key="2">
    <source>
        <dbReference type="Proteomes" id="UP000199492"/>
    </source>
</evidence>
<dbReference type="AlphaFoldDB" id="A0A1G8BRH2"/>
<dbReference type="SUPFAM" id="SSF51905">
    <property type="entry name" value="FAD/NAD(P)-binding domain"/>
    <property type="match status" value="1"/>
</dbReference>
<dbReference type="Pfam" id="PF05834">
    <property type="entry name" value="Lycopene_cycl"/>
    <property type="match status" value="1"/>
</dbReference>
<dbReference type="EMBL" id="FNCZ01000002">
    <property type="protein sequence ID" value="SDH35815.1"/>
    <property type="molecule type" value="Genomic_DNA"/>
</dbReference>
<sequence>MELQYDYIILGAGASGLLLAYRMSQDLFFDDKSILIIDQTKDKGNDRTWCFWEEGIGEWDDLLVKTWSNIYFGSDAFSKTISISPFHYKMIRSEVFYGSLWKSINSKSNFSFIEEEVDSFSELKTGVEVVTKSENYLGSKLFNSIPDPEVYKLQNRYPLMHQHFVGWFVKTKADSFDDSEATFMDFSVPQKGNTRFMYVLPIDKKTALFEYTLFSKELLELSDYEDSIKNYLKNKNILDYEIVEKEKGVIPMTSFKFNDLNSEHILNIGTAGGWTKASTGYTFMNTSKKTKDLVSFLKKDGDLSKFDRATKYRFYDLIFLDVLANHNHEGAALFSSMFKKADVKTIFKFLDEDSTFLEDLRIILSVPPKRFIQAFLKRLF</sequence>
<dbReference type="Proteomes" id="UP000199492">
    <property type="component" value="Unassembled WGS sequence"/>
</dbReference>
<dbReference type="RefSeq" id="WP_092467259.1">
    <property type="nucleotide sequence ID" value="NZ_FNCZ01000002.1"/>
</dbReference>
<evidence type="ECO:0000313" key="1">
    <source>
        <dbReference type="EMBL" id="SDH35815.1"/>
    </source>
</evidence>
<dbReference type="InterPro" id="IPR036188">
    <property type="entry name" value="FAD/NAD-bd_sf"/>
</dbReference>
<protein>
    <submittedName>
        <fullName evidence="1">Lycopene beta-cyclase</fullName>
    </submittedName>
</protein>